<accession>A0A7L6AU61</accession>
<name>A0A7L6AU61_9GAMM</name>
<dbReference type="InterPro" id="IPR008311">
    <property type="entry name" value="UCP028101"/>
</dbReference>
<keyword evidence="3" id="KW-1185">Reference proteome</keyword>
<dbReference type="Proteomes" id="UP000510621">
    <property type="component" value="Chromosome"/>
</dbReference>
<dbReference type="Pfam" id="PF07433">
    <property type="entry name" value="DUF1513"/>
    <property type="match status" value="1"/>
</dbReference>
<feature type="chain" id="PRO_5029446057" evidence="1">
    <location>
        <begin position="24"/>
        <end position="370"/>
    </location>
</feature>
<dbReference type="AlphaFoldDB" id="A0A7L6AU61"/>
<dbReference type="KEGG" id="this:HZT40_14855"/>
<dbReference type="PIRSF" id="PIRSF028101">
    <property type="entry name" value="UCP028101"/>
    <property type="match status" value="1"/>
</dbReference>
<dbReference type="EMBL" id="CP059265">
    <property type="protein sequence ID" value="QLQ32654.1"/>
    <property type="molecule type" value="Genomic_DNA"/>
</dbReference>
<dbReference type="Gene3D" id="2.130.10.10">
    <property type="entry name" value="YVTN repeat-like/Quinoprotein amine dehydrogenase"/>
    <property type="match status" value="1"/>
</dbReference>
<sequence length="370" mass="39824">MNRRQFLLLATAGTLGSALGVSALMKHATAATPQCLYSASDNPAGGHFLTRLEISSGTLGSQAVPVRGHAVLPLADGRVLMFGRRPAFECVAVDFAKSGGVTPIQATAGRHFDGHGCLSADGGALFTTESAYDEKRGVLGIRDRKTFQHLGEYDTHGLDPHDVHLMPDGKTLVVANGGIEQHPDFGRRKLNLDTMQPSLVYLDAATGKKIDEYRLPDHQLSIRHLLVTPGGDVGAALQYEGDLHRQQPASLVAWQHRGGGLELLGINTQAITPFSGYMADLAFDPGRNILAVTSPRGNHVSFWGVAEQRFLHATPLPEPSGIAFLPEQQVFRVSDATGSLHTLASNRQQASASLLRQFPDQLWDNHLVIT</sequence>
<evidence type="ECO:0000256" key="1">
    <source>
        <dbReference type="SAM" id="SignalP"/>
    </source>
</evidence>
<organism evidence="2 3">
    <name type="scientific">Candidatus Thiothrix singaporensis</name>
    <dbReference type="NCBI Taxonomy" id="2799669"/>
    <lineage>
        <taxon>Bacteria</taxon>
        <taxon>Pseudomonadati</taxon>
        <taxon>Pseudomonadota</taxon>
        <taxon>Gammaproteobacteria</taxon>
        <taxon>Thiotrichales</taxon>
        <taxon>Thiotrichaceae</taxon>
        <taxon>Thiothrix</taxon>
    </lineage>
</organism>
<gene>
    <name evidence="2" type="ORF">HZT40_14855</name>
</gene>
<dbReference type="InterPro" id="IPR011044">
    <property type="entry name" value="Quino_amine_DH_bsu"/>
</dbReference>
<feature type="signal peptide" evidence="1">
    <location>
        <begin position="1"/>
        <end position="23"/>
    </location>
</feature>
<dbReference type="InterPro" id="IPR015943">
    <property type="entry name" value="WD40/YVTN_repeat-like_dom_sf"/>
</dbReference>
<keyword evidence="1" id="KW-0732">Signal</keyword>
<proteinExistence type="predicted"/>
<evidence type="ECO:0000313" key="3">
    <source>
        <dbReference type="Proteomes" id="UP000510621"/>
    </source>
</evidence>
<dbReference type="InterPro" id="IPR006311">
    <property type="entry name" value="TAT_signal"/>
</dbReference>
<protein>
    <submittedName>
        <fullName evidence="2">DUF1513 domain-containing protein</fullName>
    </submittedName>
</protein>
<dbReference type="SUPFAM" id="SSF50969">
    <property type="entry name" value="YVTN repeat-like/Quinoprotein amine dehydrogenase"/>
    <property type="match status" value="1"/>
</dbReference>
<reference evidence="2" key="1">
    <citation type="submission" date="2020-06" db="EMBL/GenBank/DDBJ databases">
        <title>Analysis procedures for assessing recovery of high quality, complete, closed genomes from Nanopore long read metagenome sequencing.</title>
        <authorList>
            <person name="Bessarab I."/>
            <person name="Arumugam K."/>
            <person name="Haryono M."/>
            <person name="Liu X."/>
            <person name="Roy S."/>
            <person name="Zuniga-Montanez R.E."/>
            <person name="Qiu G."/>
            <person name="Drautz-Moses D.I."/>
            <person name="Law Y.Y."/>
            <person name="Wuertz S."/>
            <person name="Lauro F.M."/>
            <person name="Huson D.H."/>
            <person name="Williams R.B."/>
        </authorList>
    </citation>
    <scope>NUCLEOTIDE SEQUENCE [LARGE SCALE GENOMIC DNA]</scope>
    <source>
        <strain evidence="2">SSD2</strain>
    </source>
</reference>
<dbReference type="PROSITE" id="PS51318">
    <property type="entry name" value="TAT"/>
    <property type="match status" value="1"/>
</dbReference>
<evidence type="ECO:0000313" key="2">
    <source>
        <dbReference type="EMBL" id="QLQ32654.1"/>
    </source>
</evidence>